<evidence type="ECO:0000313" key="2">
    <source>
        <dbReference type="Proteomes" id="UP000008281"/>
    </source>
</evidence>
<dbReference type="OMA" id="VCAAQCT"/>
<dbReference type="KEGG" id="crq:GCK72_013351"/>
<dbReference type="PANTHER" id="PTHR36516:SF4">
    <property type="entry name" value="DOMON DOMAIN-CONTAINING PROTEIN Y73F4A.1"/>
    <property type="match status" value="1"/>
</dbReference>
<dbReference type="AlphaFoldDB" id="E3MRB5"/>
<dbReference type="InterPro" id="IPR005018">
    <property type="entry name" value="DOMON_domain"/>
</dbReference>
<dbReference type="EMBL" id="DS268469">
    <property type="protein sequence ID" value="EFP07937.1"/>
    <property type="molecule type" value="Genomic_DNA"/>
</dbReference>
<gene>
    <name evidence="1" type="ORF">CRE_14118</name>
</gene>
<dbReference type="FunCoup" id="E3MRB5">
    <property type="interactions" value="1764"/>
</dbReference>
<evidence type="ECO:0000313" key="1">
    <source>
        <dbReference type="EMBL" id="EFP07937.1"/>
    </source>
</evidence>
<name>E3MRB5_CAERE</name>
<accession>E3MRB5</accession>
<dbReference type="CDD" id="cd09631">
    <property type="entry name" value="DOMON_DOH"/>
    <property type="match status" value="1"/>
</dbReference>
<dbReference type="Proteomes" id="UP000008281">
    <property type="component" value="Unassembled WGS sequence"/>
</dbReference>
<dbReference type="PROSITE" id="PS50836">
    <property type="entry name" value="DOMON"/>
    <property type="match status" value="1"/>
</dbReference>
<protein>
    <submittedName>
        <fullName evidence="1">Uncharacterized protein</fullName>
    </submittedName>
</protein>
<dbReference type="SMART" id="SM00664">
    <property type="entry name" value="DoH"/>
    <property type="match status" value="1"/>
</dbReference>
<dbReference type="GeneID" id="9799177"/>
<sequence length="185" mass="20894">MKMFLFICFILFCSTIPSAYSTTCEAKNEETSMNWHVENNQLEIHFEHNNLTENRWTSIAFGNGPGMNGLESIIFSRGNDNTITTNTGFTPKKKKVEVDDVSYVTVKNVELNGDKLKVTVTRPLGPAGPRNFSLDQCVNWIIVPGGSVKDGKFKKHHGRIYFIKNVCAAQCTNEKKLRVMSNRIQ</sequence>
<dbReference type="STRING" id="31234.E3MRB5"/>
<dbReference type="OrthoDB" id="5806303at2759"/>
<dbReference type="RefSeq" id="XP_003101279.2">
    <property type="nucleotide sequence ID" value="XM_003101231.2"/>
</dbReference>
<reference evidence="1" key="1">
    <citation type="submission" date="2007-07" db="EMBL/GenBank/DDBJ databases">
        <title>PCAP assembly of the Caenorhabditis remanei genome.</title>
        <authorList>
            <consortium name="The Caenorhabditis remanei Sequencing Consortium"/>
            <person name="Wilson R.K."/>
        </authorList>
    </citation>
    <scope>NUCLEOTIDE SEQUENCE [LARGE SCALE GENOMIC DNA]</scope>
    <source>
        <strain evidence="1">PB4641</strain>
    </source>
</reference>
<organism evidence="2">
    <name type="scientific">Caenorhabditis remanei</name>
    <name type="common">Caenorhabditis vulgaris</name>
    <dbReference type="NCBI Taxonomy" id="31234"/>
    <lineage>
        <taxon>Eukaryota</taxon>
        <taxon>Metazoa</taxon>
        <taxon>Ecdysozoa</taxon>
        <taxon>Nematoda</taxon>
        <taxon>Chromadorea</taxon>
        <taxon>Rhabditida</taxon>
        <taxon>Rhabditina</taxon>
        <taxon>Rhabditomorpha</taxon>
        <taxon>Rhabditoidea</taxon>
        <taxon>Rhabditidae</taxon>
        <taxon>Peloderinae</taxon>
        <taxon>Caenorhabditis</taxon>
    </lineage>
</organism>
<dbReference type="HOGENOM" id="CLU_1416359_0_0_1"/>
<proteinExistence type="predicted"/>
<dbReference type="PANTHER" id="PTHR36516">
    <property type="entry name" value="PROTEIN CBG04168-RELATED"/>
    <property type="match status" value="1"/>
</dbReference>
<dbReference type="Pfam" id="PF03351">
    <property type="entry name" value="DOMON"/>
    <property type="match status" value="1"/>
</dbReference>
<dbReference type="CTD" id="9799177"/>
<keyword evidence="2" id="KW-1185">Reference proteome</keyword>
<dbReference type="eggNOG" id="ENOG502THF3">
    <property type="taxonomic scope" value="Eukaryota"/>
</dbReference>
<dbReference type="InterPro" id="IPR045266">
    <property type="entry name" value="DOH_DOMON"/>
</dbReference>